<dbReference type="OrthoDB" id="6513822at2759"/>
<dbReference type="Proteomes" id="UP000194236">
    <property type="component" value="Unassembled WGS sequence"/>
</dbReference>
<sequence>MNDQQQQQQQLPSESILNRRTESMKNPTGSSSTPSSSPVSPSESSLVLNNNNNNNNHLNTATISDMFISIDGRLQKLQDQMIYHRSMNNYGINSPTSFPSYMNMMKTQFLSMENLVESKLSTIENKFSNIVIEDEIWKKTINWKVEEILSKVWHEFNF</sequence>
<keyword evidence="3" id="KW-1185">Reference proteome</keyword>
<evidence type="ECO:0000256" key="1">
    <source>
        <dbReference type="SAM" id="MobiDB-lite"/>
    </source>
</evidence>
<proteinExistence type="predicted"/>
<name>A0A1Y3AN23_EURMA</name>
<protein>
    <submittedName>
        <fullName evidence="2">Uncharacterized protein</fullName>
    </submittedName>
</protein>
<gene>
    <name evidence="2" type="ORF">BLA29_010470</name>
</gene>
<dbReference type="EMBL" id="MUJZ01071592">
    <property type="protein sequence ID" value="OTF69224.1"/>
    <property type="molecule type" value="Genomic_DNA"/>
</dbReference>
<dbReference type="AlphaFoldDB" id="A0A1Y3AN23"/>
<comment type="caution">
    <text evidence="2">The sequence shown here is derived from an EMBL/GenBank/DDBJ whole genome shotgun (WGS) entry which is preliminary data.</text>
</comment>
<accession>A0A1Y3AN23</accession>
<organism evidence="2 3">
    <name type="scientific">Euroglyphus maynei</name>
    <name type="common">Mayne's house dust mite</name>
    <dbReference type="NCBI Taxonomy" id="6958"/>
    <lineage>
        <taxon>Eukaryota</taxon>
        <taxon>Metazoa</taxon>
        <taxon>Ecdysozoa</taxon>
        <taxon>Arthropoda</taxon>
        <taxon>Chelicerata</taxon>
        <taxon>Arachnida</taxon>
        <taxon>Acari</taxon>
        <taxon>Acariformes</taxon>
        <taxon>Sarcoptiformes</taxon>
        <taxon>Astigmata</taxon>
        <taxon>Psoroptidia</taxon>
        <taxon>Analgoidea</taxon>
        <taxon>Pyroglyphidae</taxon>
        <taxon>Pyroglyphinae</taxon>
        <taxon>Euroglyphus</taxon>
    </lineage>
</organism>
<feature type="compositionally biased region" description="Low complexity" evidence="1">
    <location>
        <begin position="26"/>
        <end position="53"/>
    </location>
</feature>
<reference evidence="2 3" key="1">
    <citation type="submission" date="2017-03" db="EMBL/GenBank/DDBJ databases">
        <title>Genome Survey of Euroglyphus maynei.</title>
        <authorList>
            <person name="Arlian L.G."/>
            <person name="Morgan M.S."/>
            <person name="Rider S.D."/>
        </authorList>
    </citation>
    <scope>NUCLEOTIDE SEQUENCE [LARGE SCALE GENOMIC DNA]</scope>
    <source>
        <strain evidence="2">Arlian Lab</strain>
        <tissue evidence="2">Whole body</tissue>
    </source>
</reference>
<evidence type="ECO:0000313" key="3">
    <source>
        <dbReference type="Proteomes" id="UP000194236"/>
    </source>
</evidence>
<feature type="region of interest" description="Disordered" evidence="1">
    <location>
        <begin position="1"/>
        <end position="53"/>
    </location>
</feature>
<evidence type="ECO:0000313" key="2">
    <source>
        <dbReference type="EMBL" id="OTF69224.1"/>
    </source>
</evidence>
<feature type="compositionally biased region" description="Low complexity" evidence="1">
    <location>
        <begin position="1"/>
        <end position="10"/>
    </location>
</feature>